<organism evidence="4 5">
    <name type="scientific">Streptomyces albus</name>
    <dbReference type="NCBI Taxonomy" id="1888"/>
    <lineage>
        <taxon>Bacteria</taxon>
        <taxon>Bacillati</taxon>
        <taxon>Actinomycetota</taxon>
        <taxon>Actinomycetes</taxon>
        <taxon>Kitasatosporales</taxon>
        <taxon>Streptomycetaceae</taxon>
        <taxon>Streptomyces</taxon>
    </lineage>
</organism>
<keyword evidence="1" id="KW-0723">Serine/threonine-protein kinase</keyword>
<feature type="domain" description="Histidine kinase/HSP90-like ATPase" evidence="3">
    <location>
        <begin position="17"/>
        <end position="133"/>
    </location>
</feature>
<keyword evidence="1" id="KW-0418">Kinase</keyword>
<dbReference type="Gene3D" id="3.30.565.10">
    <property type="entry name" value="Histidine kinase-like ATPase, C-terminal domain"/>
    <property type="match status" value="1"/>
</dbReference>
<name>A0A8H1L689_9ACTN</name>
<gene>
    <name evidence="4" type="ORF">D8771_26250</name>
</gene>
<evidence type="ECO:0000256" key="2">
    <source>
        <dbReference type="SAM" id="MobiDB-lite"/>
    </source>
</evidence>
<dbReference type="Pfam" id="PF13581">
    <property type="entry name" value="HATPase_c_2"/>
    <property type="match status" value="1"/>
</dbReference>
<dbReference type="GeneID" id="75181163"/>
<keyword evidence="1" id="KW-0808">Transferase</keyword>
<dbReference type="RefSeq" id="WP_016469925.1">
    <property type="nucleotide sequence ID" value="NZ_BNEJ01000031.1"/>
</dbReference>
<proteinExistence type="predicted"/>
<dbReference type="PANTHER" id="PTHR35526">
    <property type="entry name" value="ANTI-SIGMA-F FACTOR RSBW-RELATED"/>
    <property type="match status" value="1"/>
</dbReference>
<dbReference type="GO" id="GO:0005524">
    <property type="term" value="F:ATP binding"/>
    <property type="evidence" value="ECO:0007669"/>
    <property type="project" value="UniProtKB-KW"/>
</dbReference>
<evidence type="ECO:0000313" key="5">
    <source>
        <dbReference type="Proteomes" id="UP000298111"/>
    </source>
</evidence>
<dbReference type="InterPro" id="IPR050267">
    <property type="entry name" value="Anti-sigma-factor_SerPK"/>
</dbReference>
<protein>
    <submittedName>
        <fullName evidence="4">ATP-binding protein</fullName>
    </submittedName>
</protein>
<dbReference type="AlphaFoldDB" id="A0A8H1L689"/>
<feature type="region of interest" description="Disordered" evidence="2">
    <location>
        <begin position="83"/>
        <end position="103"/>
    </location>
</feature>
<keyword evidence="4" id="KW-0547">Nucleotide-binding</keyword>
<comment type="caution">
    <text evidence="4">The sequence shown here is derived from an EMBL/GenBank/DDBJ whole genome shotgun (WGS) entry which is preliminary data.</text>
</comment>
<keyword evidence="4" id="KW-0067">ATP-binding</keyword>
<sequence>MADKHDDETYDVSFHIPRTRRSVPRARGMVRAVLTAWGVSTGTAADAELILSELVTNALKARAPRDRRIAVRVARQDDGGVRVEVSDTNAAEPQRRHPAPGEDEGGYGLLLVDALAHRWGTERRACGIGKTVWAQVRGGAPAEPAEVSVAALTVRPGQRVHAHGAWRTVRAVRSEPFLTGGLALVLSLDEGPALRVSAAETLQVRSGPGTWAP</sequence>
<dbReference type="Proteomes" id="UP000298111">
    <property type="component" value="Unassembled WGS sequence"/>
</dbReference>
<dbReference type="CDD" id="cd16936">
    <property type="entry name" value="HATPase_RsbW-like"/>
    <property type="match status" value="1"/>
</dbReference>
<evidence type="ECO:0000313" key="4">
    <source>
        <dbReference type="EMBL" id="TGG78148.1"/>
    </source>
</evidence>
<dbReference type="PANTHER" id="PTHR35526:SF3">
    <property type="entry name" value="ANTI-SIGMA-F FACTOR RSBW"/>
    <property type="match status" value="1"/>
</dbReference>
<dbReference type="InterPro" id="IPR036890">
    <property type="entry name" value="HATPase_C_sf"/>
</dbReference>
<dbReference type="InterPro" id="IPR003594">
    <property type="entry name" value="HATPase_dom"/>
</dbReference>
<evidence type="ECO:0000259" key="3">
    <source>
        <dbReference type="Pfam" id="PF13581"/>
    </source>
</evidence>
<evidence type="ECO:0000256" key="1">
    <source>
        <dbReference type="ARBA" id="ARBA00022527"/>
    </source>
</evidence>
<accession>A0A8H1L689</accession>
<dbReference type="GO" id="GO:0004674">
    <property type="term" value="F:protein serine/threonine kinase activity"/>
    <property type="evidence" value="ECO:0007669"/>
    <property type="project" value="UniProtKB-KW"/>
</dbReference>
<dbReference type="SUPFAM" id="SSF55874">
    <property type="entry name" value="ATPase domain of HSP90 chaperone/DNA topoisomerase II/histidine kinase"/>
    <property type="match status" value="1"/>
</dbReference>
<dbReference type="EMBL" id="RCIY01000088">
    <property type="protein sequence ID" value="TGG78148.1"/>
    <property type="molecule type" value="Genomic_DNA"/>
</dbReference>
<reference evidence="4 5" key="1">
    <citation type="submission" date="2018-10" db="EMBL/GenBank/DDBJ databases">
        <title>Isolation of pseudouridimycin from Streptomyces albus DSM 40763.</title>
        <authorList>
            <person name="Rosenqvist P."/>
            <person name="Metsae-Ketelae M."/>
            <person name="Virta P."/>
        </authorList>
    </citation>
    <scope>NUCLEOTIDE SEQUENCE [LARGE SCALE GENOMIC DNA]</scope>
    <source>
        <strain evidence="4 5">DSM 40763</strain>
    </source>
</reference>